<dbReference type="PROSITE" id="PS50977">
    <property type="entry name" value="HTH_TETR_2"/>
    <property type="match status" value="1"/>
</dbReference>
<feature type="DNA-binding region" description="H-T-H motif" evidence="5">
    <location>
        <begin position="22"/>
        <end position="41"/>
    </location>
</feature>
<name>A0ABX0QPR1_9BACT</name>
<proteinExistence type="predicted"/>
<evidence type="ECO:0000256" key="1">
    <source>
        <dbReference type="ARBA" id="ARBA00022491"/>
    </source>
</evidence>
<keyword evidence="3 5" id="KW-0238">DNA-binding</keyword>
<evidence type="ECO:0000313" key="7">
    <source>
        <dbReference type="EMBL" id="NID12134.1"/>
    </source>
</evidence>
<dbReference type="PANTHER" id="PTHR30055">
    <property type="entry name" value="HTH-TYPE TRANSCRIPTIONAL REGULATOR RUTR"/>
    <property type="match status" value="1"/>
</dbReference>
<evidence type="ECO:0000313" key="8">
    <source>
        <dbReference type="Proteomes" id="UP000606008"/>
    </source>
</evidence>
<dbReference type="Gene3D" id="1.10.357.10">
    <property type="entry name" value="Tetracycline Repressor, domain 2"/>
    <property type="match status" value="1"/>
</dbReference>
<dbReference type="RefSeq" id="WP_085414180.1">
    <property type="nucleotide sequence ID" value="NZ_WAEL01000007.1"/>
</dbReference>
<protein>
    <submittedName>
        <fullName evidence="7">TetR/AcrR family transcriptional regulator</fullName>
    </submittedName>
</protein>
<feature type="domain" description="HTH tetR-type" evidence="6">
    <location>
        <begin position="1"/>
        <end position="59"/>
    </location>
</feature>
<evidence type="ECO:0000256" key="5">
    <source>
        <dbReference type="PROSITE-ProRule" id="PRU00335"/>
    </source>
</evidence>
<evidence type="ECO:0000256" key="2">
    <source>
        <dbReference type="ARBA" id="ARBA00023015"/>
    </source>
</evidence>
<evidence type="ECO:0000256" key="4">
    <source>
        <dbReference type="ARBA" id="ARBA00023163"/>
    </source>
</evidence>
<dbReference type="InterPro" id="IPR009057">
    <property type="entry name" value="Homeodomain-like_sf"/>
</dbReference>
<sequence length="185" mass="21192">MKERICAEARQLFNQYGVKTVRLDDITRQLGISKKTLYLYFQNKEDLVQQMLESQLNDSLHEATVIQGQSANAIEGALLIWDHLIRYKHTVNPSLLLDIERHYATAWHLFQVARSAYISTILEANLRAGISEGLYRSDLNNTVLAWLWIEQSQSDVPAKGDEQVVKHHFVRGLLTQKGLAVYEAL</sequence>
<dbReference type="InterPro" id="IPR001647">
    <property type="entry name" value="HTH_TetR"/>
</dbReference>
<comment type="caution">
    <text evidence="7">The sequence shown here is derived from an EMBL/GenBank/DDBJ whole genome shotgun (WGS) entry which is preliminary data.</text>
</comment>
<dbReference type="EMBL" id="WAEL01000007">
    <property type="protein sequence ID" value="NID12134.1"/>
    <property type="molecule type" value="Genomic_DNA"/>
</dbReference>
<keyword evidence="1" id="KW-0678">Repressor</keyword>
<dbReference type="SUPFAM" id="SSF46689">
    <property type="entry name" value="Homeodomain-like"/>
    <property type="match status" value="1"/>
</dbReference>
<accession>A0ABX0QPR1</accession>
<keyword evidence="4" id="KW-0804">Transcription</keyword>
<gene>
    <name evidence="7" type="ORF">F7231_18320</name>
</gene>
<reference evidence="8" key="1">
    <citation type="submission" date="2019-09" db="EMBL/GenBank/DDBJ databases">
        <authorList>
            <person name="Jung D.-H."/>
        </authorList>
    </citation>
    <scope>NUCLEOTIDE SEQUENCE [LARGE SCALE GENOMIC DNA]</scope>
    <source>
        <strain evidence="8">JA-25</strain>
    </source>
</reference>
<dbReference type="InterPro" id="IPR050109">
    <property type="entry name" value="HTH-type_TetR-like_transc_reg"/>
</dbReference>
<dbReference type="Proteomes" id="UP000606008">
    <property type="component" value="Unassembled WGS sequence"/>
</dbReference>
<dbReference type="PRINTS" id="PR00455">
    <property type="entry name" value="HTHTETR"/>
</dbReference>
<keyword evidence="2" id="KW-0805">Transcription regulation</keyword>
<evidence type="ECO:0000256" key="3">
    <source>
        <dbReference type="ARBA" id="ARBA00023125"/>
    </source>
</evidence>
<dbReference type="PANTHER" id="PTHR30055:SF175">
    <property type="entry name" value="HTH-TYPE TRANSCRIPTIONAL REPRESSOR KSTR2"/>
    <property type="match status" value="1"/>
</dbReference>
<dbReference type="Pfam" id="PF00440">
    <property type="entry name" value="TetR_N"/>
    <property type="match status" value="1"/>
</dbReference>
<evidence type="ECO:0000259" key="6">
    <source>
        <dbReference type="PROSITE" id="PS50977"/>
    </source>
</evidence>
<keyword evidence="8" id="KW-1185">Reference proteome</keyword>
<reference evidence="8" key="2">
    <citation type="submission" date="2023-07" db="EMBL/GenBank/DDBJ databases">
        <authorList>
            <person name="Jung D.-H."/>
        </authorList>
    </citation>
    <scope>NUCLEOTIDE SEQUENCE [LARGE SCALE GENOMIC DNA]</scope>
    <source>
        <strain evidence="8">JA-25</strain>
    </source>
</reference>
<organism evidence="7 8">
    <name type="scientific">Fibrivirga algicola</name>
    <dbReference type="NCBI Taxonomy" id="2950420"/>
    <lineage>
        <taxon>Bacteria</taxon>
        <taxon>Pseudomonadati</taxon>
        <taxon>Bacteroidota</taxon>
        <taxon>Cytophagia</taxon>
        <taxon>Cytophagales</taxon>
        <taxon>Spirosomataceae</taxon>
        <taxon>Fibrivirga</taxon>
    </lineage>
</organism>